<dbReference type="STRING" id="996801.BW723_06025"/>
<keyword evidence="5" id="KW-1185">Reference proteome</keyword>
<dbReference type="PIRSF" id="PIRSF018266">
    <property type="entry name" value="FecR"/>
    <property type="match status" value="1"/>
</dbReference>
<dbReference type="PANTHER" id="PTHR30273">
    <property type="entry name" value="PERIPLASMIC SIGNAL SENSOR AND SIGMA FACTOR ACTIVATOR FECR-RELATED"/>
    <property type="match status" value="1"/>
</dbReference>
<reference evidence="5" key="1">
    <citation type="submission" date="2016-02" db="EMBL/GenBank/DDBJ databases">
        <title>Paenibacillus sp. LPB0068, isolated from Crassostrea gigas.</title>
        <authorList>
            <person name="Shin S.-K."/>
            <person name="Yi H."/>
        </authorList>
    </citation>
    <scope>NUCLEOTIDE SEQUENCE [LARGE SCALE GENOMIC DNA]</scope>
    <source>
        <strain evidence="5">KCTC 23969</strain>
    </source>
</reference>
<evidence type="ECO:0000313" key="4">
    <source>
        <dbReference type="EMBL" id="OBY64689.1"/>
    </source>
</evidence>
<evidence type="ECO:0000313" key="5">
    <source>
        <dbReference type="Proteomes" id="UP000092612"/>
    </source>
</evidence>
<comment type="caution">
    <text evidence="4">The sequence shown here is derived from an EMBL/GenBank/DDBJ whole genome shotgun (WGS) entry which is preliminary data.</text>
</comment>
<keyword evidence="1" id="KW-0812">Transmembrane</keyword>
<dbReference type="Gene3D" id="2.60.120.1440">
    <property type="match status" value="1"/>
</dbReference>
<keyword evidence="1" id="KW-0472">Membrane</keyword>
<evidence type="ECO:0000259" key="3">
    <source>
        <dbReference type="Pfam" id="PF16344"/>
    </source>
</evidence>
<dbReference type="GO" id="GO:0016989">
    <property type="term" value="F:sigma factor antagonist activity"/>
    <property type="evidence" value="ECO:0007669"/>
    <property type="project" value="TreeGrafter"/>
</dbReference>
<dbReference type="Gene3D" id="3.55.50.30">
    <property type="match status" value="1"/>
</dbReference>
<keyword evidence="1" id="KW-1133">Transmembrane helix</keyword>
<evidence type="ECO:0000256" key="1">
    <source>
        <dbReference type="SAM" id="Phobius"/>
    </source>
</evidence>
<gene>
    <name evidence="4" type="ORF">LPB301_09695</name>
</gene>
<dbReference type="Pfam" id="PF04773">
    <property type="entry name" value="FecR"/>
    <property type="match status" value="1"/>
</dbReference>
<dbReference type="OrthoDB" id="645173at2"/>
<protein>
    <submittedName>
        <fullName evidence="4">Anti-sigma factor</fullName>
    </submittedName>
</protein>
<dbReference type="Pfam" id="PF16344">
    <property type="entry name" value="FecR_C"/>
    <property type="match status" value="1"/>
</dbReference>
<dbReference type="EMBL" id="LSFL01000034">
    <property type="protein sequence ID" value="OBY64689.1"/>
    <property type="molecule type" value="Genomic_DNA"/>
</dbReference>
<dbReference type="InterPro" id="IPR032508">
    <property type="entry name" value="FecR_C"/>
</dbReference>
<organism evidence="4 5">
    <name type="scientific">Polaribacter reichenbachii</name>
    <dbReference type="NCBI Taxonomy" id="996801"/>
    <lineage>
        <taxon>Bacteria</taxon>
        <taxon>Pseudomonadati</taxon>
        <taxon>Bacteroidota</taxon>
        <taxon>Flavobacteriia</taxon>
        <taxon>Flavobacteriales</taxon>
        <taxon>Flavobacteriaceae</taxon>
    </lineage>
</organism>
<feature type="domain" description="FecR protein" evidence="2">
    <location>
        <begin position="122"/>
        <end position="212"/>
    </location>
</feature>
<dbReference type="KEGG" id="prn:BW723_06025"/>
<dbReference type="RefSeq" id="WP_068360815.1">
    <property type="nucleotide sequence ID" value="NZ_CP019337.1"/>
</dbReference>
<accession>A0A1B8TYX8</accession>
<sequence length="329" mass="37615">MTKRKYDDVNEFLEDESFKNWVLQTNATDINFWEYWIANNPNKKDLVNTAKDLILGISFRKNTVSEEKVALEWQKLQAKIKAKEAKPKRKVILLRKLSIAASILLIVTTGLYFLNQNSKITHKTHYGEILKVKLQDGSDVTLNSNSSLSYYKNESRKVWLSGEAFFKVDKKKATNAKFWVVTQDLSIQVYGTAFNVNTKKKKTDVFLEEGDIWLSLKNGETKKMLPGNYISYSAKENRILEDKNIDNSSLKTSWKDGTLLFEALSLEKAMEKIKESYGYAVVFKDDKAKNTLITGAVPLTNIDICIEAIEKSVDVIIIKKDNSLIISKK</sequence>
<dbReference type="InterPro" id="IPR012373">
    <property type="entry name" value="Ferrdict_sens_TM"/>
</dbReference>
<name>A0A1B8TYX8_9FLAO</name>
<dbReference type="PANTHER" id="PTHR30273:SF2">
    <property type="entry name" value="PROTEIN FECR"/>
    <property type="match status" value="1"/>
</dbReference>
<feature type="domain" description="Protein FecR C-terminal" evidence="3">
    <location>
        <begin position="259"/>
        <end position="326"/>
    </location>
</feature>
<feature type="transmembrane region" description="Helical" evidence="1">
    <location>
        <begin position="93"/>
        <end position="114"/>
    </location>
</feature>
<dbReference type="Proteomes" id="UP000092612">
    <property type="component" value="Unassembled WGS sequence"/>
</dbReference>
<dbReference type="InterPro" id="IPR006860">
    <property type="entry name" value="FecR"/>
</dbReference>
<evidence type="ECO:0000259" key="2">
    <source>
        <dbReference type="Pfam" id="PF04773"/>
    </source>
</evidence>
<proteinExistence type="predicted"/>
<dbReference type="AlphaFoldDB" id="A0A1B8TYX8"/>